<evidence type="ECO:0000313" key="7">
    <source>
        <dbReference type="Proteomes" id="UP000002518"/>
    </source>
</evidence>
<dbReference type="Gene3D" id="3.40.50.300">
    <property type="entry name" value="P-loop containing nucleotide triphosphate hydrolases"/>
    <property type="match status" value="1"/>
</dbReference>
<keyword evidence="3" id="KW-0547">Nucleotide-binding</keyword>
<dbReference type="eggNOG" id="arCOG00201">
    <property type="taxonomic scope" value="Archaea"/>
</dbReference>
<dbReference type="GeneID" id="1444704"/>
<keyword evidence="2" id="KW-0813">Transport</keyword>
<dbReference type="PANTHER" id="PTHR42734:SF5">
    <property type="entry name" value="IRON TRANSPORT SYSTEM ATP-BINDING PROTEIN HI_0361-RELATED"/>
    <property type="match status" value="1"/>
</dbReference>
<dbReference type="Proteomes" id="UP000002518">
    <property type="component" value="Chromosome"/>
</dbReference>
<dbReference type="PANTHER" id="PTHR42734">
    <property type="entry name" value="METAL TRANSPORT SYSTEM ATP-BINDING PROTEIN TM_0124-RELATED"/>
    <property type="match status" value="1"/>
</dbReference>
<dbReference type="InterPro" id="IPR003439">
    <property type="entry name" value="ABC_transporter-like_ATP-bd"/>
</dbReference>
<evidence type="ECO:0000259" key="5">
    <source>
        <dbReference type="PROSITE" id="PS50893"/>
    </source>
</evidence>
<dbReference type="InterPro" id="IPR003593">
    <property type="entry name" value="AAA+_ATPase"/>
</dbReference>
<keyword evidence="7" id="KW-1185">Reference proteome</keyword>
<gene>
    <name evidence="6" type="ordered locus">APE_0532.1</name>
</gene>
<evidence type="ECO:0000313" key="6">
    <source>
        <dbReference type="EMBL" id="BAA79499.2"/>
    </source>
</evidence>
<dbReference type="CDD" id="cd03235">
    <property type="entry name" value="ABC_Metallic_Cations"/>
    <property type="match status" value="1"/>
</dbReference>
<keyword evidence="4" id="KW-0067">ATP-binding</keyword>
<dbReference type="SMART" id="SM00382">
    <property type="entry name" value="AAA"/>
    <property type="match status" value="1"/>
</dbReference>
<dbReference type="STRING" id="272557.APE_0532.1"/>
<comment type="similarity">
    <text evidence="1">Belongs to the ABC transporter superfamily.</text>
</comment>
<dbReference type="InterPro" id="IPR027417">
    <property type="entry name" value="P-loop_NTPase"/>
</dbReference>
<name>Q9YEP7_AERPE</name>
<reference evidence="6 7" key="1">
    <citation type="journal article" date="1999" name="DNA Res.">
        <title>Complete genome sequence of an aerobic hyper-thermophilic crenarchaeon, Aeropyrum pernix K1.</title>
        <authorList>
            <person name="Kawarabayasi Y."/>
            <person name="Hino Y."/>
            <person name="Horikawa H."/>
            <person name="Yamazaki S."/>
            <person name="Haikawa Y."/>
            <person name="Jin-no K."/>
            <person name="Takahashi M."/>
            <person name="Sekine M."/>
            <person name="Baba S."/>
            <person name="Ankai A."/>
            <person name="Kosugi H."/>
            <person name="Hosoyama A."/>
            <person name="Fukui S."/>
            <person name="Nagai Y."/>
            <person name="Nishijima K."/>
            <person name="Nakazawa H."/>
            <person name="Takamiya M."/>
            <person name="Masuda S."/>
            <person name="Funahashi T."/>
            <person name="Tanaka T."/>
            <person name="Kudoh Y."/>
            <person name="Yamazaki J."/>
            <person name="Kushida N."/>
            <person name="Oguchi A."/>
            <person name="Aoki K."/>
            <person name="Kubota K."/>
            <person name="Nakamura Y."/>
            <person name="Nomura N."/>
            <person name="Sako Y."/>
            <person name="Kikuchi H."/>
        </authorList>
    </citation>
    <scope>NUCLEOTIDE SEQUENCE [LARGE SCALE GENOMIC DNA]</scope>
    <source>
        <strain evidence="7">ATCC 700893 / DSM 11879 / JCM 9820 / NBRC 100138 / K1</strain>
    </source>
</reference>
<organism evidence="6 7">
    <name type="scientific">Aeropyrum pernix (strain ATCC 700893 / DSM 11879 / JCM 9820 / NBRC 100138 / K1)</name>
    <dbReference type="NCBI Taxonomy" id="272557"/>
    <lineage>
        <taxon>Archaea</taxon>
        <taxon>Thermoproteota</taxon>
        <taxon>Thermoprotei</taxon>
        <taxon>Desulfurococcales</taxon>
        <taxon>Desulfurococcaceae</taxon>
        <taxon>Aeropyrum</taxon>
    </lineage>
</organism>
<protein>
    <submittedName>
        <fullName evidence="6">ABC transporter, ATP binding protein</fullName>
    </submittedName>
</protein>
<dbReference type="AlphaFoldDB" id="Q9YEP7"/>
<feature type="domain" description="ABC transporter" evidence="5">
    <location>
        <begin position="3"/>
        <end position="232"/>
    </location>
</feature>
<dbReference type="EnsemblBacteria" id="BAA79499">
    <property type="protein sequence ID" value="BAA79499"/>
    <property type="gene ID" value="APE_0532.1"/>
</dbReference>
<evidence type="ECO:0000256" key="1">
    <source>
        <dbReference type="ARBA" id="ARBA00005417"/>
    </source>
</evidence>
<dbReference type="Pfam" id="PF00005">
    <property type="entry name" value="ABC_tran"/>
    <property type="match status" value="1"/>
</dbReference>
<dbReference type="PROSITE" id="PS50893">
    <property type="entry name" value="ABC_TRANSPORTER_2"/>
    <property type="match status" value="1"/>
</dbReference>
<evidence type="ECO:0000256" key="3">
    <source>
        <dbReference type="ARBA" id="ARBA00022741"/>
    </source>
</evidence>
<dbReference type="RefSeq" id="WP_010865816.1">
    <property type="nucleotide sequence ID" value="NC_000854.2"/>
</dbReference>
<dbReference type="EMBL" id="BA000002">
    <property type="protein sequence ID" value="BAA79499.2"/>
    <property type="molecule type" value="Genomic_DNA"/>
</dbReference>
<dbReference type="SUPFAM" id="SSF52540">
    <property type="entry name" value="P-loop containing nucleoside triphosphate hydrolases"/>
    <property type="match status" value="1"/>
</dbReference>
<accession>Q9YEP7</accession>
<proteinExistence type="inferred from homology"/>
<dbReference type="GO" id="GO:0005524">
    <property type="term" value="F:ATP binding"/>
    <property type="evidence" value="ECO:0007669"/>
    <property type="project" value="UniProtKB-KW"/>
</dbReference>
<sequence>MRVRVEDLTVAYNGEPVLSGVNLEFRGPGLVQIIGPNGAGKTTFLKAILGLIKPARGRVFLDGFEATGRPEMVGRYAGYVPQNPSAPKLSPMTVREFVETSLRLRGVTRARERAVEVLHTLGIRGEVLESRLWELSMGMLQRVFIARAIAPDPKMLVMDEPLASVDPAGRMEIARIIAGLARERLVLMTSHDPSLLLGHTDIIVVINRDLIASGPPEEVYREDVLRRVYGESVARGLVLAGEGGAHG</sequence>
<dbReference type="InterPro" id="IPR050153">
    <property type="entry name" value="Metal_Ion_Import_ABC"/>
</dbReference>
<evidence type="ECO:0000256" key="2">
    <source>
        <dbReference type="ARBA" id="ARBA00022448"/>
    </source>
</evidence>
<dbReference type="PIR" id="G72750">
    <property type="entry name" value="G72750"/>
</dbReference>
<evidence type="ECO:0000256" key="4">
    <source>
        <dbReference type="ARBA" id="ARBA00022840"/>
    </source>
</evidence>
<dbReference type="KEGG" id="ape:APE_0532.1"/>
<dbReference type="GO" id="GO:0016887">
    <property type="term" value="F:ATP hydrolysis activity"/>
    <property type="evidence" value="ECO:0007669"/>
    <property type="project" value="InterPro"/>
</dbReference>